<sequence>MTQTTQPTWGSTSPGVPGDPSGPPPQGFGPVRPPGGGNGAVFTVGAVALGIEAVLAALVGVLYGLRFESHGGEGGLGWLFGTVFAFVLLAVVSAVAGLAVSAAAVLPLVHLGRAVARRTGRPDSPRLTLATVAVVSGALALLIGSCVLLAGFDGPGDLLVYPALALGLVVVLAPATLCARAAGNPGAPGARWRVLGRVALGGLGLLAVTAVAGAAAYGAGILKVYEPPRLTAADMVGTWTDGDGGSLRFEADGTVTAKGVTGYAATGERSGTCDRAGTWRLAEGESAGLPLELGIADCAGLSSGWGIGGTEERPTVFAWIGEPDTGDRYVLTRQR</sequence>
<keyword evidence="2" id="KW-0812">Transmembrane</keyword>
<reference evidence="3" key="1">
    <citation type="journal article" date="2014" name="Int. J. Syst. Evol. Microbiol.">
        <title>Complete genome sequence of Corynebacterium casei LMG S-19264T (=DSM 44701T), isolated from a smear-ripened cheese.</title>
        <authorList>
            <consortium name="US DOE Joint Genome Institute (JGI-PGF)"/>
            <person name="Walter F."/>
            <person name="Albersmeier A."/>
            <person name="Kalinowski J."/>
            <person name="Ruckert C."/>
        </authorList>
    </citation>
    <scope>NUCLEOTIDE SEQUENCE</scope>
    <source>
        <strain evidence="3">JCM 4518</strain>
    </source>
</reference>
<keyword evidence="2" id="KW-0472">Membrane</keyword>
<evidence type="ECO:0000256" key="1">
    <source>
        <dbReference type="SAM" id="MobiDB-lite"/>
    </source>
</evidence>
<feature type="transmembrane region" description="Helical" evidence="2">
    <location>
        <begin position="77"/>
        <end position="106"/>
    </location>
</feature>
<feature type="compositionally biased region" description="Low complexity" evidence="1">
    <location>
        <begin position="10"/>
        <end position="19"/>
    </location>
</feature>
<evidence type="ECO:0000313" key="3">
    <source>
        <dbReference type="EMBL" id="GHA65337.1"/>
    </source>
</evidence>
<keyword evidence="4" id="KW-1185">Reference proteome</keyword>
<comment type="caution">
    <text evidence="3">The sequence shown here is derived from an EMBL/GenBank/DDBJ whole genome shotgun (WGS) entry which is preliminary data.</text>
</comment>
<protein>
    <submittedName>
        <fullName evidence="3">Uncharacterized protein</fullName>
    </submittedName>
</protein>
<proteinExistence type="predicted"/>
<feature type="transmembrane region" description="Helical" evidence="2">
    <location>
        <begin position="194"/>
        <end position="219"/>
    </location>
</feature>
<feature type="region of interest" description="Disordered" evidence="1">
    <location>
        <begin position="1"/>
        <end position="34"/>
    </location>
</feature>
<keyword evidence="2" id="KW-1133">Transmembrane helix</keyword>
<dbReference type="EMBL" id="BMUL01000001">
    <property type="protein sequence ID" value="GHA65337.1"/>
    <property type="molecule type" value="Genomic_DNA"/>
</dbReference>
<dbReference type="AlphaFoldDB" id="A0A918SS61"/>
<dbReference type="Proteomes" id="UP000644020">
    <property type="component" value="Unassembled WGS sequence"/>
</dbReference>
<evidence type="ECO:0000313" key="4">
    <source>
        <dbReference type="Proteomes" id="UP000644020"/>
    </source>
</evidence>
<feature type="compositionally biased region" description="Pro residues" evidence="1">
    <location>
        <begin position="20"/>
        <end position="33"/>
    </location>
</feature>
<feature type="transmembrane region" description="Helical" evidence="2">
    <location>
        <begin position="127"/>
        <end position="152"/>
    </location>
</feature>
<name>A0A918SS61_9ACTN</name>
<feature type="transmembrane region" description="Helical" evidence="2">
    <location>
        <begin position="158"/>
        <end position="182"/>
    </location>
</feature>
<gene>
    <name evidence="3" type="ORF">GCM10010305_03790</name>
</gene>
<accession>A0A918SS61</accession>
<feature type="transmembrane region" description="Helical" evidence="2">
    <location>
        <begin position="40"/>
        <end position="65"/>
    </location>
</feature>
<reference evidence="3" key="2">
    <citation type="submission" date="2020-09" db="EMBL/GenBank/DDBJ databases">
        <authorList>
            <person name="Sun Q."/>
            <person name="Ohkuma M."/>
        </authorList>
    </citation>
    <scope>NUCLEOTIDE SEQUENCE</scope>
    <source>
        <strain evidence="3">JCM 4518</strain>
    </source>
</reference>
<organism evidence="3 4">
    <name type="scientific">Streptomyces termitum</name>
    <dbReference type="NCBI Taxonomy" id="67368"/>
    <lineage>
        <taxon>Bacteria</taxon>
        <taxon>Bacillati</taxon>
        <taxon>Actinomycetota</taxon>
        <taxon>Actinomycetes</taxon>
        <taxon>Kitasatosporales</taxon>
        <taxon>Streptomycetaceae</taxon>
        <taxon>Streptomyces</taxon>
    </lineage>
</organism>
<evidence type="ECO:0000256" key="2">
    <source>
        <dbReference type="SAM" id="Phobius"/>
    </source>
</evidence>